<feature type="transmembrane region" description="Helical" evidence="2">
    <location>
        <begin position="12"/>
        <end position="34"/>
    </location>
</feature>
<reference evidence="3 4" key="2">
    <citation type="submission" date="2021-10" db="EMBL/GenBank/DDBJ databases">
        <authorList>
            <person name="Piombo E."/>
        </authorList>
    </citation>
    <scope>NUCLEOTIDE SEQUENCE [LARGE SCALE GENOMIC DNA]</scope>
</reference>
<keyword evidence="4" id="KW-1185">Reference proteome</keyword>
<dbReference type="EMBL" id="CABFOC020000048">
    <property type="protein sequence ID" value="CAH0054226.1"/>
    <property type="molecule type" value="Genomic_DNA"/>
</dbReference>
<gene>
    <name evidence="3" type="ORF">CSOL1703_00015698</name>
</gene>
<sequence>MENASQKLPQLVASGIMLMVYASLSSALLVLIILIDLRGIVSWTTIYYTLAASFSSFFLVVISYIQVHTLRSETETEKPSLTALSLTFLLDLFNLIGGWIASGLILTSHFWPTDMLTPYKIFFAWSQAYVWFSLVINIIREYNVIKEQKKKRKALREAEENALRKAEGEDPHEAKKEEPDEAEKKDPHEAEELGEKNSIAGPVSRF</sequence>
<organism evidence="3 4">
    <name type="scientific">Clonostachys solani</name>
    <dbReference type="NCBI Taxonomy" id="160281"/>
    <lineage>
        <taxon>Eukaryota</taxon>
        <taxon>Fungi</taxon>
        <taxon>Dikarya</taxon>
        <taxon>Ascomycota</taxon>
        <taxon>Pezizomycotina</taxon>
        <taxon>Sordariomycetes</taxon>
        <taxon>Hypocreomycetidae</taxon>
        <taxon>Hypocreales</taxon>
        <taxon>Bionectriaceae</taxon>
        <taxon>Clonostachys</taxon>
    </lineage>
</organism>
<feature type="non-terminal residue" evidence="3">
    <location>
        <position position="1"/>
    </location>
</feature>
<evidence type="ECO:0000256" key="2">
    <source>
        <dbReference type="SAM" id="Phobius"/>
    </source>
</evidence>
<keyword evidence="2" id="KW-0472">Membrane</keyword>
<evidence type="ECO:0000313" key="4">
    <source>
        <dbReference type="Proteomes" id="UP000775872"/>
    </source>
</evidence>
<comment type="caution">
    <text evidence="3">The sequence shown here is derived from an EMBL/GenBank/DDBJ whole genome shotgun (WGS) entry which is preliminary data.</text>
</comment>
<feature type="compositionally biased region" description="Basic and acidic residues" evidence="1">
    <location>
        <begin position="156"/>
        <end position="195"/>
    </location>
</feature>
<name>A0A9N9ZEV9_9HYPO</name>
<accession>A0A9N9ZEV9</accession>
<proteinExistence type="predicted"/>
<dbReference type="AlphaFoldDB" id="A0A9N9ZEV9"/>
<keyword evidence="2" id="KW-1133">Transmembrane helix</keyword>
<feature type="transmembrane region" description="Helical" evidence="2">
    <location>
        <begin position="123"/>
        <end position="143"/>
    </location>
</feature>
<feature type="region of interest" description="Disordered" evidence="1">
    <location>
        <begin position="156"/>
        <end position="206"/>
    </location>
</feature>
<reference evidence="4" key="1">
    <citation type="submission" date="2019-06" db="EMBL/GenBank/DDBJ databases">
        <authorList>
            <person name="Broberg M."/>
        </authorList>
    </citation>
    <scope>NUCLEOTIDE SEQUENCE [LARGE SCALE GENOMIC DNA]</scope>
</reference>
<dbReference type="Proteomes" id="UP000775872">
    <property type="component" value="Unassembled WGS sequence"/>
</dbReference>
<feature type="transmembrane region" description="Helical" evidence="2">
    <location>
        <begin position="88"/>
        <end position="111"/>
    </location>
</feature>
<feature type="transmembrane region" description="Helical" evidence="2">
    <location>
        <begin position="46"/>
        <end position="67"/>
    </location>
</feature>
<evidence type="ECO:0000256" key="1">
    <source>
        <dbReference type="SAM" id="MobiDB-lite"/>
    </source>
</evidence>
<keyword evidence="2" id="KW-0812">Transmembrane</keyword>
<evidence type="ECO:0000313" key="3">
    <source>
        <dbReference type="EMBL" id="CAH0054226.1"/>
    </source>
</evidence>
<protein>
    <submittedName>
        <fullName evidence="3">Uncharacterized protein</fullName>
    </submittedName>
</protein>